<dbReference type="AlphaFoldDB" id="A0A451BDT2"/>
<feature type="transmembrane region" description="Helical" evidence="1">
    <location>
        <begin position="35"/>
        <end position="55"/>
    </location>
</feature>
<dbReference type="EMBL" id="CAADFQ010000054">
    <property type="protein sequence ID" value="VFK33850.1"/>
    <property type="molecule type" value="Genomic_DNA"/>
</dbReference>
<sequence length="132" mass="14942">MSQDITLPSNKSFGFFFSAIFAIGFGYFFLHGTVLLSGLFAVLTVTTFGVTLVAPQRLLFFNRLWLRFGLLLGKIVSPIVLGIIFFLFLSPIAILMRLVGRDELQLKNQKKASYWKERTPAGPDPESFRNQF</sequence>
<feature type="transmembrane region" description="Helical" evidence="1">
    <location>
        <begin position="75"/>
        <end position="100"/>
    </location>
</feature>
<dbReference type="EMBL" id="CAADFO010000052">
    <property type="protein sequence ID" value="VFK29714.1"/>
    <property type="molecule type" value="Genomic_DNA"/>
</dbReference>
<keyword evidence="1" id="KW-0472">Membrane</keyword>
<dbReference type="InterPro" id="IPR045781">
    <property type="entry name" value="SxtJ"/>
</dbReference>
<evidence type="ECO:0000256" key="1">
    <source>
        <dbReference type="SAM" id="Phobius"/>
    </source>
</evidence>
<feature type="transmembrane region" description="Helical" evidence="1">
    <location>
        <begin position="12"/>
        <end position="30"/>
    </location>
</feature>
<keyword evidence="1" id="KW-1133">Transmembrane helix</keyword>
<proteinExistence type="predicted"/>
<reference evidence="4" key="1">
    <citation type="submission" date="2019-02" db="EMBL/GenBank/DDBJ databases">
        <authorList>
            <person name="Gruber-Vodicka R. H."/>
            <person name="Seah K. B. B."/>
        </authorList>
    </citation>
    <scope>NUCLEOTIDE SEQUENCE</scope>
    <source>
        <strain evidence="2">BECK_BZ197</strain>
        <strain evidence="4">BECK_BZ198</strain>
        <strain evidence="3">BECK_BZ199</strain>
    </source>
</reference>
<protein>
    <recommendedName>
        <fullName evidence="5">SxtJ</fullName>
    </recommendedName>
</protein>
<evidence type="ECO:0000313" key="3">
    <source>
        <dbReference type="EMBL" id="VFK33850.1"/>
    </source>
</evidence>
<keyword evidence="1" id="KW-0812">Transmembrane</keyword>
<dbReference type="EMBL" id="CAADGH010000056">
    <property type="protein sequence ID" value="VFK76439.1"/>
    <property type="molecule type" value="Genomic_DNA"/>
</dbReference>
<gene>
    <name evidence="2" type="ORF">BECKMB1821G_GA0114241_105220</name>
    <name evidence="4" type="ORF">BECKMB1821H_GA0114242_105620</name>
    <name evidence="3" type="ORF">BECKMB1821I_GA0114274_105419</name>
</gene>
<evidence type="ECO:0008006" key="5">
    <source>
        <dbReference type="Google" id="ProtNLM"/>
    </source>
</evidence>
<evidence type="ECO:0000313" key="2">
    <source>
        <dbReference type="EMBL" id="VFK29714.1"/>
    </source>
</evidence>
<name>A0A451BDT2_9GAMM</name>
<evidence type="ECO:0000313" key="4">
    <source>
        <dbReference type="EMBL" id="VFK76439.1"/>
    </source>
</evidence>
<accession>A0A451BDT2</accession>
<dbReference type="Pfam" id="PF19588">
    <property type="entry name" value="SxtJ"/>
    <property type="match status" value="1"/>
</dbReference>
<organism evidence="4">
    <name type="scientific">Candidatus Kentrum sp. MB</name>
    <dbReference type="NCBI Taxonomy" id="2138164"/>
    <lineage>
        <taxon>Bacteria</taxon>
        <taxon>Pseudomonadati</taxon>
        <taxon>Pseudomonadota</taxon>
        <taxon>Gammaproteobacteria</taxon>
        <taxon>Candidatus Kentrum</taxon>
    </lineage>
</organism>